<accession>A0A2H6KCL2</accession>
<name>A0A2H6KCL2_9APIC</name>
<dbReference type="AlphaFoldDB" id="A0A2H6KCL2"/>
<keyword evidence="1" id="KW-0472">Membrane</keyword>
<evidence type="ECO:0000313" key="3">
    <source>
        <dbReference type="EMBL" id="GBE60725.1"/>
    </source>
</evidence>
<feature type="signal peptide" evidence="2">
    <location>
        <begin position="1"/>
        <end position="20"/>
    </location>
</feature>
<dbReference type="EMBL" id="BDSA01000002">
    <property type="protein sequence ID" value="GBE60725.1"/>
    <property type="molecule type" value="Genomic_DNA"/>
</dbReference>
<proteinExistence type="predicted"/>
<keyword evidence="2" id="KW-0732">Signal</keyword>
<evidence type="ECO:0000256" key="2">
    <source>
        <dbReference type="SAM" id="SignalP"/>
    </source>
</evidence>
<dbReference type="RefSeq" id="XP_028866968.1">
    <property type="nucleotide sequence ID" value="XM_029011135.1"/>
</dbReference>
<protein>
    <submittedName>
        <fullName evidence="3">Uncharacterized protein</fullName>
    </submittedName>
</protein>
<reference evidence="3 4" key="1">
    <citation type="journal article" date="2017" name="BMC Genomics">
        <title>Whole-genome assembly of Babesia ovata and comparative genomics between closely related pathogens.</title>
        <authorList>
            <person name="Yamagishi J."/>
            <person name="Asada M."/>
            <person name="Hakimi H."/>
            <person name="Tanaka T.Q."/>
            <person name="Sugimoto C."/>
            <person name="Kawazu S."/>
        </authorList>
    </citation>
    <scope>NUCLEOTIDE SEQUENCE [LARGE SCALE GENOMIC DNA]</scope>
    <source>
        <strain evidence="3 4">Miyake</strain>
    </source>
</reference>
<evidence type="ECO:0000313" key="4">
    <source>
        <dbReference type="Proteomes" id="UP000236319"/>
    </source>
</evidence>
<feature type="chain" id="PRO_5014155336" evidence="2">
    <location>
        <begin position="21"/>
        <end position="193"/>
    </location>
</feature>
<comment type="caution">
    <text evidence="3">The sequence shown here is derived from an EMBL/GenBank/DDBJ whole genome shotgun (WGS) entry which is preliminary data.</text>
</comment>
<dbReference type="Proteomes" id="UP000236319">
    <property type="component" value="Unassembled WGS sequence"/>
</dbReference>
<evidence type="ECO:0000256" key="1">
    <source>
        <dbReference type="SAM" id="Phobius"/>
    </source>
</evidence>
<gene>
    <name evidence="3" type="ORF">BOVATA_022180</name>
</gene>
<keyword evidence="1" id="KW-0812">Transmembrane</keyword>
<sequence>MRQWLVWVLSWAFLYSECCARATGRRAFLAPGLWSLSPVSTKTSARWISPIRDQDSTVSSGWKGSRHGLIPLSARMEHEEPFAGSDSLLDKRSMFSDTALELTLEDMAAREADFERYKNSSLSHFRNIGAVVASVITVGALYGALSMLRGMLNQQHANVGIHGAPHMCLQLRADRYGSLAPHSDVGTGDGGHG</sequence>
<dbReference type="OrthoDB" id="366389at2759"/>
<organism evidence="3 4">
    <name type="scientific">Babesia ovata</name>
    <dbReference type="NCBI Taxonomy" id="189622"/>
    <lineage>
        <taxon>Eukaryota</taxon>
        <taxon>Sar</taxon>
        <taxon>Alveolata</taxon>
        <taxon>Apicomplexa</taxon>
        <taxon>Aconoidasida</taxon>
        <taxon>Piroplasmida</taxon>
        <taxon>Babesiidae</taxon>
        <taxon>Babesia</taxon>
    </lineage>
</organism>
<keyword evidence="1" id="KW-1133">Transmembrane helix</keyword>
<keyword evidence="4" id="KW-1185">Reference proteome</keyword>
<dbReference type="GeneID" id="39874495"/>
<feature type="transmembrane region" description="Helical" evidence="1">
    <location>
        <begin position="128"/>
        <end position="148"/>
    </location>
</feature>
<dbReference type="VEuPathDB" id="PiroplasmaDB:BOVATA_022180"/>